<organism evidence="2 3">
    <name type="scientific">Rubinisphaera italica</name>
    <dbReference type="NCBI Taxonomy" id="2527969"/>
    <lineage>
        <taxon>Bacteria</taxon>
        <taxon>Pseudomonadati</taxon>
        <taxon>Planctomycetota</taxon>
        <taxon>Planctomycetia</taxon>
        <taxon>Planctomycetales</taxon>
        <taxon>Planctomycetaceae</taxon>
        <taxon>Rubinisphaera</taxon>
    </lineage>
</organism>
<dbReference type="SUPFAM" id="SSF82866">
    <property type="entry name" value="Multidrug efflux transporter AcrB transmembrane domain"/>
    <property type="match status" value="2"/>
</dbReference>
<dbReference type="AlphaFoldDB" id="A0A5C5XCL1"/>
<feature type="transmembrane region" description="Helical" evidence="1">
    <location>
        <begin position="357"/>
        <end position="376"/>
    </location>
</feature>
<dbReference type="PANTHER" id="PTHR32063:SF18">
    <property type="entry name" value="CATION EFFLUX SYSTEM PROTEIN"/>
    <property type="match status" value="1"/>
</dbReference>
<dbReference type="Gene3D" id="1.20.1640.10">
    <property type="entry name" value="Multidrug efflux transporter AcrB transmembrane domain"/>
    <property type="match status" value="2"/>
</dbReference>
<reference evidence="2 3" key="1">
    <citation type="submission" date="2019-02" db="EMBL/GenBank/DDBJ databases">
        <title>Deep-cultivation of Planctomycetes and their phenomic and genomic characterization uncovers novel biology.</title>
        <authorList>
            <person name="Wiegand S."/>
            <person name="Jogler M."/>
            <person name="Boedeker C."/>
            <person name="Pinto D."/>
            <person name="Vollmers J."/>
            <person name="Rivas-Marin E."/>
            <person name="Kohn T."/>
            <person name="Peeters S.H."/>
            <person name="Heuer A."/>
            <person name="Rast P."/>
            <person name="Oberbeckmann S."/>
            <person name="Bunk B."/>
            <person name="Jeske O."/>
            <person name="Meyerdierks A."/>
            <person name="Storesund J.E."/>
            <person name="Kallscheuer N."/>
            <person name="Luecker S."/>
            <person name="Lage O.M."/>
            <person name="Pohl T."/>
            <person name="Merkel B.J."/>
            <person name="Hornburger P."/>
            <person name="Mueller R.-W."/>
            <person name="Bruemmer F."/>
            <person name="Labrenz M."/>
            <person name="Spormann A.M."/>
            <person name="Op Den Camp H."/>
            <person name="Overmann J."/>
            <person name="Amann R."/>
            <person name="Jetten M.S.M."/>
            <person name="Mascher T."/>
            <person name="Medema M.H."/>
            <person name="Devos D.P."/>
            <person name="Kaster A.-K."/>
            <person name="Ovreas L."/>
            <person name="Rohde M."/>
            <person name="Galperin M.Y."/>
            <person name="Jogler C."/>
        </authorList>
    </citation>
    <scope>NUCLEOTIDE SEQUENCE [LARGE SCALE GENOMIC DNA]</scope>
    <source>
        <strain evidence="2 3">Pan54</strain>
    </source>
</reference>
<feature type="transmembrane region" description="Helical" evidence="1">
    <location>
        <begin position="12"/>
        <end position="32"/>
    </location>
</feature>
<dbReference type="InterPro" id="IPR001036">
    <property type="entry name" value="Acrflvin-R"/>
</dbReference>
<dbReference type="GO" id="GO:0005886">
    <property type="term" value="C:plasma membrane"/>
    <property type="evidence" value="ECO:0007669"/>
    <property type="project" value="TreeGrafter"/>
</dbReference>
<dbReference type="PRINTS" id="PR00702">
    <property type="entry name" value="ACRIFLAVINRP"/>
</dbReference>
<feature type="transmembrane region" description="Helical" evidence="1">
    <location>
        <begin position="986"/>
        <end position="1008"/>
    </location>
</feature>
<evidence type="ECO:0000256" key="1">
    <source>
        <dbReference type="SAM" id="Phobius"/>
    </source>
</evidence>
<dbReference type="Gene3D" id="3.30.2090.10">
    <property type="entry name" value="Multidrug efflux transporter AcrB TolC docking domain, DN and DC subdomains"/>
    <property type="match status" value="2"/>
</dbReference>
<comment type="caution">
    <text evidence="2">The sequence shown here is derived from an EMBL/GenBank/DDBJ whole genome shotgun (WGS) entry which is preliminary data.</text>
</comment>
<dbReference type="Gene3D" id="3.30.70.1440">
    <property type="entry name" value="Multidrug efflux transporter AcrB pore domain"/>
    <property type="match status" value="1"/>
</dbReference>
<dbReference type="RefSeq" id="WP_146502638.1">
    <property type="nucleotide sequence ID" value="NZ_SJPG01000001.1"/>
</dbReference>
<feature type="transmembrane region" description="Helical" evidence="1">
    <location>
        <begin position="1045"/>
        <end position="1064"/>
    </location>
</feature>
<evidence type="ECO:0000313" key="2">
    <source>
        <dbReference type="EMBL" id="TWT60528.1"/>
    </source>
</evidence>
<sequence length="1112" mass="121705">MNLSTLSIRYRPIVLTFVGLVTVWGVITFATMPRREDPEFTIRTCVVSTQWPGSPTIKVEELVTDKLEEELDSIEEIDYLNSETTNGQSIIYVNLEDNVPPGDIQQVWDKVRAKVDLVPMPDPGIHPIVNDEFGDTTILLLGIYQVPLEGQDQVEDQNRYSPRQLEIYADKVKDAIRLLPGVAKVDKYGVQDEAIFIEADLGAWSQLNLTSSTLKDLLKARNIVAPGGTIDTKDGKFNVKPGGEFDAMSEIEMLTVGTVQSGDSSNRVSLNDLGLTVKRDYEDPPAVISRFTEDRGTFPAVMLGMTMKSGSNIVDVCESAMARIDQLVNVEQALPRDIEIRPVSQQSDNVTAKIDDVINNVISAILIVVVVVYLFLGVRTSLVMAANIPFVVLGSIAIVSLFGVELEQISLASIIIALGLLVDNAVQVCDQTRTNILEGMTPTDAAVCGTNTLMFPMLTGTLTTVAAFLPMLFALEGGSAEYVYSLPVTLSTTLLLSWVYAMTICVVLAASIIRAPKNPDRPSAPLPWLNELFENLRRKGSSGKTTSPNQTKQKDDNIFMQVYGATAWVAIKYKWISAIAAMGLLFATLQLPVSSEFFPLDRRDQFYVNIKLPETATIEQTNAVVAQVESAIKKLSLITDKNGNDVERLRVMRSIIGQGGARWALSVAPQPAGSNTAQILVRTTNGSLTDGMIRDLRQAVDFGNKERDILPIAGARITAKRLQMGPDAAPVELRVSGDGFADINELRKIADEVKLMIHQESGTWDIADSWGIDGFQLNVNIDEEKANLSGITNAAVADTLNSYFTGLELTTFREEDHLVPVYFRLRPEDRQDLSGIDTAFVEGTNGKIPLNSVATITPVWQPAKIDRRDQNRTIEVTAEVEDGVQGNDVVLSVWNSDRMKALIESLPVGYRIEIGGALEESQDASAQMMTSFGISILCIILILVIQYNGWSKMIVILMTLPLAVIGAWFGLWVTQNPLGFMSQLGLLSLFGIVLNTGIIFIEFADILIAQKRDELSSAGSANGPIAGLNVDEFRNCLISAGKQRMLPIFLTTATTIGGLFPLALSGGPLWEGMAWLMIYGLLAATMLTLYIIPALYAILVETFRIRPIENNP</sequence>
<feature type="transmembrane region" description="Helical" evidence="1">
    <location>
        <begin position="383"/>
        <end position="403"/>
    </location>
</feature>
<dbReference type="Gene3D" id="3.30.70.1430">
    <property type="entry name" value="Multidrug efflux transporter AcrB pore domain"/>
    <property type="match status" value="2"/>
</dbReference>
<feature type="transmembrane region" description="Helical" evidence="1">
    <location>
        <begin position="928"/>
        <end position="947"/>
    </location>
</feature>
<feature type="transmembrane region" description="Helical" evidence="1">
    <location>
        <begin position="1076"/>
        <end position="1099"/>
    </location>
</feature>
<feature type="transmembrane region" description="Helical" evidence="1">
    <location>
        <begin position="495"/>
        <end position="513"/>
    </location>
</feature>
<feature type="transmembrane region" description="Helical" evidence="1">
    <location>
        <begin position="453"/>
        <end position="475"/>
    </location>
</feature>
<keyword evidence="1" id="KW-0812">Transmembrane</keyword>
<feature type="transmembrane region" description="Helical" evidence="1">
    <location>
        <begin position="409"/>
        <end position="426"/>
    </location>
</feature>
<dbReference type="Pfam" id="PF00873">
    <property type="entry name" value="ACR_tran"/>
    <property type="match status" value="1"/>
</dbReference>
<dbReference type="SUPFAM" id="SSF82714">
    <property type="entry name" value="Multidrug efflux transporter AcrB TolC docking domain, DN and DC subdomains"/>
    <property type="match status" value="1"/>
</dbReference>
<dbReference type="InterPro" id="IPR027463">
    <property type="entry name" value="AcrB_DN_DC_subdom"/>
</dbReference>
<feature type="transmembrane region" description="Helical" evidence="1">
    <location>
        <begin position="954"/>
        <end position="974"/>
    </location>
</feature>
<dbReference type="EMBL" id="SJPG01000001">
    <property type="protein sequence ID" value="TWT60528.1"/>
    <property type="molecule type" value="Genomic_DNA"/>
</dbReference>
<protein>
    <submittedName>
        <fullName evidence="2">Multidrug export protein AcrF</fullName>
    </submittedName>
</protein>
<dbReference type="Proteomes" id="UP000316095">
    <property type="component" value="Unassembled WGS sequence"/>
</dbReference>
<dbReference type="SUPFAM" id="SSF82693">
    <property type="entry name" value="Multidrug efflux transporter AcrB pore domain, PN1, PN2, PC1 and PC2 subdomains"/>
    <property type="match status" value="2"/>
</dbReference>
<dbReference type="GO" id="GO:0042910">
    <property type="term" value="F:xenobiotic transmembrane transporter activity"/>
    <property type="evidence" value="ECO:0007669"/>
    <property type="project" value="TreeGrafter"/>
</dbReference>
<proteinExistence type="predicted"/>
<keyword evidence="3" id="KW-1185">Reference proteome</keyword>
<evidence type="ECO:0000313" key="3">
    <source>
        <dbReference type="Proteomes" id="UP000316095"/>
    </source>
</evidence>
<dbReference type="PANTHER" id="PTHR32063">
    <property type="match status" value="1"/>
</dbReference>
<keyword evidence="1" id="KW-1133">Transmembrane helix</keyword>
<keyword evidence="1" id="KW-0472">Membrane</keyword>
<dbReference type="OrthoDB" id="9757876at2"/>
<dbReference type="Gene3D" id="3.30.70.1320">
    <property type="entry name" value="Multidrug efflux transporter AcrB pore domain like"/>
    <property type="match status" value="1"/>
</dbReference>
<accession>A0A5C5XCL1</accession>
<name>A0A5C5XCL1_9PLAN</name>
<gene>
    <name evidence="2" type="primary">acrF</name>
    <name evidence="2" type="ORF">Pan54_12420</name>
</gene>
<feature type="transmembrane region" description="Helical" evidence="1">
    <location>
        <begin position="575"/>
        <end position="593"/>
    </location>
</feature>